<dbReference type="GO" id="GO:0032259">
    <property type="term" value="P:methylation"/>
    <property type="evidence" value="ECO:0007669"/>
    <property type="project" value="UniProtKB-KW"/>
</dbReference>
<proteinExistence type="predicted"/>
<dbReference type="KEGG" id="atw:C0099_05355"/>
<dbReference type="RefSeq" id="WP_102246485.1">
    <property type="nucleotide sequence ID" value="NZ_CP025682.1"/>
</dbReference>
<dbReference type="PANTHER" id="PTHR42912:SF93">
    <property type="entry name" value="N6-ADENOSINE-METHYLTRANSFERASE TMT1A"/>
    <property type="match status" value="1"/>
</dbReference>
<dbReference type="Pfam" id="PF13649">
    <property type="entry name" value="Methyltransf_25"/>
    <property type="match status" value="1"/>
</dbReference>
<keyword evidence="3" id="KW-1185">Reference proteome</keyword>
<dbReference type="Proteomes" id="UP000242205">
    <property type="component" value="Chromosome"/>
</dbReference>
<evidence type="ECO:0000259" key="1">
    <source>
        <dbReference type="Pfam" id="PF13649"/>
    </source>
</evidence>
<dbReference type="InterPro" id="IPR050508">
    <property type="entry name" value="Methyltransf_Superfamily"/>
</dbReference>
<dbReference type="EMBL" id="CP025682">
    <property type="protein sequence ID" value="AUN94415.1"/>
    <property type="molecule type" value="Genomic_DNA"/>
</dbReference>
<evidence type="ECO:0000313" key="2">
    <source>
        <dbReference type="EMBL" id="AUN94415.1"/>
    </source>
</evidence>
<evidence type="ECO:0000313" key="3">
    <source>
        <dbReference type="Proteomes" id="UP000242205"/>
    </source>
</evidence>
<dbReference type="Gene3D" id="3.40.50.150">
    <property type="entry name" value="Vaccinia Virus protein VP39"/>
    <property type="match status" value="1"/>
</dbReference>
<protein>
    <submittedName>
        <fullName evidence="2">SAM-dependent methyltransferase</fullName>
    </submittedName>
</protein>
<accession>A0A2I6S580</accession>
<reference evidence="2 3" key="1">
    <citation type="submission" date="2018-01" db="EMBL/GenBank/DDBJ databases">
        <authorList>
            <person name="Fu G.-Y."/>
        </authorList>
    </citation>
    <scope>NUCLEOTIDE SEQUENCE [LARGE SCALE GENOMIC DNA]</scope>
    <source>
        <strain evidence="2 3">SY39</strain>
    </source>
</reference>
<name>A0A2I6S580_9RHOO</name>
<dbReference type="InterPro" id="IPR041698">
    <property type="entry name" value="Methyltransf_25"/>
</dbReference>
<dbReference type="InterPro" id="IPR029063">
    <property type="entry name" value="SAM-dependent_MTases_sf"/>
</dbReference>
<dbReference type="GO" id="GO:0008168">
    <property type="term" value="F:methyltransferase activity"/>
    <property type="evidence" value="ECO:0007669"/>
    <property type="project" value="UniProtKB-KW"/>
</dbReference>
<dbReference type="OrthoDB" id="5608223at2"/>
<sequence>MSTTPPQDVNLAFSDKYGREHARAYFHKHHDGLSRRLSHWRDVHIARRALARAGEPQLVLDLPCGAGRFWPLLAERAERDIIAADNSPDMLAVARSMQPPALVERVRTMQTSAFDIDLPPASVDCIFCMRLLHHIGDAAHRMRMLREFHRVTRESLIVSLWVDGNFKAWRRKRLESDRARRERRGYQNRFVLPVATAEREFVDAGFDIVDKIDFLPRYAMWRTYVLRKTSR</sequence>
<keyword evidence="2" id="KW-0808">Transferase</keyword>
<organism evidence="2 3">
    <name type="scientific">Pseudazoarcus pumilus</name>
    <dbReference type="NCBI Taxonomy" id="2067960"/>
    <lineage>
        <taxon>Bacteria</taxon>
        <taxon>Pseudomonadati</taxon>
        <taxon>Pseudomonadota</taxon>
        <taxon>Betaproteobacteria</taxon>
        <taxon>Rhodocyclales</taxon>
        <taxon>Zoogloeaceae</taxon>
        <taxon>Pseudazoarcus</taxon>
    </lineage>
</organism>
<feature type="domain" description="Methyltransferase" evidence="1">
    <location>
        <begin position="59"/>
        <end position="154"/>
    </location>
</feature>
<keyword evidence="2" id="KW-0489">Methyltransferase</keyword>
<dbReference type="SUPFAM" id="SSF53335">
    <property type="entry name" value="S-adenosyl-L-methionine-dependent methyltransferases"/>
    <property type="match status" value="1"/>
</dbReference>
<dbReference type="AlphaFoldDB" id="A0A2I6S580"/>
<gene>
    <name evidence="2" type="ORF">C0099_05355</name>
</gene>
<dbReference type="PANTHER" id="PTHR42912">
    <property type="entry name" value="METHYLTRANSFERASE"/>
    <property type="match status" value="1"/>
</dbReference>
<dbReference type="CDD" id="cd02440">
    <property type="entry name" value="AdoMet_MTases"/>
    <property type="match status" value="1"/>
</dbReference>